<evidence type="ECO:0000259" key="18">
    <source>
        <dbReference type="Pfam" id="PF12862"/>
    </source>
</evidence>
<evidence type="ECO:0000256" key="10">
    <source>
        <dbReference type="ARBA" id="ARBA00022776"/>
    </source>
</evidence>
<evidence type="ECO:0000256" key="9">
    <source>
        <dbReference type="ARBA" id="ARBA00022737"/>
    </source>
</evidence>
<evidence type="ECO:0000256" key="1">
    <source>
        <dbReference type="ARBA" id="ARBA00004123"/>
    </source>
</evidence>
<keyword evidence="13" id="KW-0206">Cytoskeleton</keyword>
<evidence type="ECO:0000256" key="2">
    <source>
        <dbReference type="ARBA" id="ARBA00004186"/>
    </source>
</evidence>
<dbReference type="Pfam" id="PF12862">
    <property type="entry name" value="ANAPC5"/>
    <property type="match status" value="1"/>
</dbReference>
<comment type="similarity">
    <text evidence="4">Belongs to the APC5 family.</text>
</comment>
<dbReference type="GO" id="GO:0031145">
    <property type="term" value="P:anaphase-promoting complex-dependent catabolic process"/>
    <property type="evidence" value="ECO:0007669"/>
    <property type="project" value="TreeGrafter"/>
</dbReference>
<evidence type="ECO:0000256" key="17">
    <source>
        <dbReference type="ARBA" id="ARBA00045696"/>
    </source>
</evidence>
<organism evidence="20 21">
    <name type="scientific">Clunio marinus</name>
    <dbReference type="NCBI Taxonomy" id="568069"/>
    <lineage>
        <taxon>Eukaryota</taxon>
        <taxon>Metazoa</taxon>
        <taxon>Ecdysozoa</taxon>
        <taxon>Arthropoda</taxon>
        <taxon>Hexapoda</taxon>
        <taxon>Insecta</taxon>
        <taxon>Pterygota</taxon>
        <taxon>Neoptera</taxon>
        <taxon>Endopterygota</taxon>
        <taxon>Diptera</taxon>
        <taxon>Nematocera</taxon>
        <taxon>Chironomoidea</taxon>
        <taxon>Chironomidae</taxon>
        <taxon>Clunio</taxon>
    </lineage>
</organism>
<dbReference type="InterPro" id="IPR026000">
    <property type="entry name" value="Apc5_dom"/>
</dbReference>
<proteinExistence type="inferred from homology"/>
<name>A0A1J1HJM5_9DIPT</name>
<dbReference type="PANTHER" id="PTHR12830">
    <property type="entry name" value="ANAPHASE-PROMOTING COMPLEX SUBUNIT 5"/>
    <property type="match status" value="1"/>
</dbReference>
<dbReference type="SUPFAM" id="SSF48452">
    <property type="entry name" value="TPR-like"/>
    <property type="match status" value="1"/>
</dbReference>
<dbReference type="CDD" id="cd16270">
    <property type="entry name" value="Apc5_N"/>
    <property type="match status" value="1"/>
</dbReference>
<dbReference type="Gene3D" id="1.25.40.10">
    <property type="entry name" value="Tetratricopeptide repeat domain"/>
    <property type="match status" value="1"/>
</dbReference>
<dbReference type="AlphaFoldDB" id="A0A1J1HJM5"/>
<keyword evidence="9" id="KW-0677">Repeat</keyword>
<evidence type="ECO:0000256" key="11">
    <source>
        <dbReference type="ARBA" id="ARBA00022786"/>
    </source>
</evidence>
<evidence type="ECO:0000313" key="20">
    <source>
        <dbReference type="EMBL" id="CRK88229.1"/>
    </source>
</evidence>
<dbReference type="GO" id="GO:0051301">
    <property type="term" value="P:cell division"/>
    <property type="evidence" value="ECO:0007669"/>
    <property type="project" value="UniProtKB-KW"/>
</dbReference>
<evidence type="ECO:0000256" key="16">
    <source>
        <dbReference type="ARBA" id="ARBA00031069"/>
    </source>
</evidence>
<dbReference type="GO" id="GO:0070979">
    <property type="term" value="P:protein K11-linked ubiquitination"/>
    <property type="evidence" value="ECO:0007669"/>
    <property type="project" value="TreeGrafter"/>
</dbReference>
<evidence type="ECO:0000256" key="15">
    <source>
        <dbReference type="ARBA" id="ARBA00023306"/>
    </source>
</evidence>
<evidence type="ECO:0000256" key="12">
    <source>
        <dbReference type="ARBA" id="ARBA00022803"/>
    </source>
</evidence>
<evidence type="ECO:0000256" key="14">
    <source>
        <dbReference type="ARBA" id="ARBA00023242"/>
    </source>
</evidence>
<keyword evidence="15" id="KW-0131">Cell cycle</keyword>
<evidence type="ECO:0000256" key="6">
    <source>
        <dbReference type="ARBA" id="ARBA00022490"/>
    </source>
</evidence>
<comment type="function">
    <text evidence="17">Component of the anaphase promoting complex/cyclosome (APC/C), a cell cycle-regulated E3 ubiquitin ligase that controls progression through mitosis and the G1 phase of the cell cycle. The APC/C complex acts by mediating ubiquitination and subsequent degradation of target proteins: it mainly mediates the formation of 'Lys-11'-linked polyubiquitin chains and, to a lower extent, the formation of 'Lys-48'- and 'Lys-63'-linked polyubiquitin chains. The APC/C complex catalyzes assembly of branched 'Lys-11'-/'Lys-48'-linked branched ubiquitin chains on target proteins.</text>
</comment>
<reference evidence="20 21" key="1">
    <citation type="submission" date="2015-04" db="EMBL/GenBank/DDBJ databases">
        <authorList>
            <person name="Syromyatnikov M.Y."/>
            <person name="Popov V.N."/>
        </authorList>
    </citation>
    <scope>NUCLEOTIDE SEQUENCE [LARGE SCALE GENOMIC DNA]</scope>
</reference>
<gene>
    <name evidence="20" type="ORF">CLUMA_CG002010</name>
</gene>
<dbReference type="PANTHER" id="PTHR12830:SF9">
    <property type="entry name" value="ANAPHASE-PROMOTING COMPLEX SUBUNIT 5"/>
    <property type="match status" value="1"/>
</dbReference>
<dbReference type="InterPro" id="IPR011990">
    <property type="entry name" value="TPR-like_helical_dom_sf"/>
</dbReference>
<keyword evidence="7" id="KW-0597">Phosphoprotein</keyword>
<accession>A0A1J1HJM5</accession>
<keyword evidence="21" id="KW-1185">Reference proteome</keyword>
<dbReference type="GO" id="GO:0005819">
    <property type="term" value="C:spindle"/>
    <property type="evidence" value="ECO:0007669"/>
    <property type="project" value="UniProtKB-SubCell"/>
</dbReference>
<dbReference type="InterPro" id="IPR048968">
    <property type="entry name" value="Apc5_N"/>
</dbReference>
<dbReference type="InterPro" id="IPR037679">
    <property type="entry name" value="Apc5"/>
</dbReference>
<evidence type="ECO:0000256" key="3">
    <source>
        <dbReference type="ARBA" id="ARBA00004906"/>
    </source>
</evidence>
<dbReference type="OrthoDB" id="2504561at2759"/>
<dbReference type="STRING" id="568069.A0A1J1HJM5"/>
<feature type="domain" description="Anaphase-promoting complex subunit 5" evidence="18">
    <location>
        <begin position="260"/>
        <end position="358"/>
    </location>
</feature>
<evidence type="ECO:0000259" key="19">
    <source>
        <dbReference type="Pfam" id="PF21371"/>
    </source>
</evidence>
<keyword evidence="10" id="KW-0498">Mitosis</keyword>
<evidence type="ECO:0000256" key="5">
    <source>
        <dbReference type="ARBA" id="ARBA00016066"/>
    </source>
</evidence>
<feature type="domain" description="Anaphase-promoting complex subunit 5 N-terminal" evidence="19">
    <location>
        <begin position="68"/>
        <end position="185"/>
    </location>
</feature>
<keyword evidence="14" id="KW-0539">Nucleus</keyword>
<keyword evidence="6" id="KW-0963">Cytoplasm</keyword>
<dbReference type="EMBL" id="CVRI01000006">
    <property type="protein sequence ID" value="CRK88229.1"/>
    <property type="molecule type" value="Genomic_DNA"/>
</dbReference>
<sequence length="752" mass="86831">MIVTKESDTNFFLPLPPGKNFDNLSPYKICVAIILQEFWRKHRDREVLDMEIDEKYVVPSVNYPAEYRRKFYMTLLKLIQLPDLSYKDLHIFLTAGKFPLEAWHMEAFQGVMSIVSEVGIEILFKLTKTIDDLITETIVSGANSPCVHQGSVIGLYLRRILLHLEKMPFQDLMNLYQNIITYYEKGIRALEISPATSNLDDIEDTMMTKHKWSSKQAELFVTQQTSFLENDETKALNPKELQKRIDEIVQIYTPLYSKAYFLSYLNNIRIRDLPNCIEALHRSFDRNAGKHGHNHQDQNTCKSNFQYSVLNLAVLHTMFDHNTEALKCLKECIMIAQENGDRVCLQLAQLWLCLLDKSNFQLSEKNIANKTEMSLVRSVSLNIQSLVKVAAISGYLPSKLFDVLIKSDILNCQHSMVNLISNCVAERTALWTLYGKYEIASLSSQLLLNSNLKTMERTHNGEGTCQALCTLAMWMAMQGDFLSSSVILSKAKEKFPRFPISRNWMLVNQYVTSQQAIYHEKWSDASIACDHLYHLDPNLSLLQRANMNIARGNRSDALSLLDRLLSQDDEKLEPLLRVRGLVAQAQSLIDRHNIPSESLLILNRASSFAEEKHLDYEHSIVEMNIAYVLYRMEMHQQALKILKLNMENILANGGIYDKAKLFFLFVQSIIASSPSKNMKLENVKKTSEQIELAINFLTKLECWNKVKDIYMFLAKLYNELNMIEERNFYALKFRLTAEERTNNTNDNINIFH</sequence>
<keyword evidence="11" id="KW-0833">Ubl conjugation pathway</keyword>
<dbReference type="Pfam" id="PF21371">
    <property type="entry name" value="Apc5_N"/>
    <property type="match status" value="1"/>
</dbReference>
<evidence type="ECO:0000256" key="13">
    <source>
        <dbReference type="ARBA" id="ARBA00023212"/>
    </source>
</evidence>
<evidence type="ECO:0000313" key="21">
    <source>
        <dbReference type="Proteomes" id="UP000183832"/>
    </source>
</evidence>
<dbReference type="Proteomes" id="UP000183832">
    <property type="component" value="Unassembled WGS sequence"/>
</dbReference>
<keyword evidence="12" id="KW-0802">TPR repeat</keyword>
<dbReference type="GO" id="GO:0005680">
    <property type="term" value="C:anaphase-promoting complex"/>
    <property type="evidence" value="ECO:0007669"/>
    <property type="project" value="InterPro"/>
</dbReference>
<dbReference type="GO" id="GO:0045842">
    <property type="term" value="P:positive regulation of mitotic metaphase/anaphase transition"/>
    <property type="evidence" value="ECO:0007669"/>
    <property type="project" value="TreeGrafter"/>
</dbReference>
<evidence type="ECO:0000256" key="7">
    <source>
        <dbReference type="ARBA" id="ARBA00022553"/>
    </source>
</evidence>
<protein>
    <recommendedName>
        <fullName evidence="5">Anaphase-promoting complex subunit 5</fullName>
    </recommendedName>
    <alternativeName>
        <fullName evidence="16">Cyclosome subunit 5</fullName>
    </alternativeName>
</protein>
<comment type="subcellular location">
    <subcellularLocation>
        <location evidence="2">Cytoplasm</location>
        <location evidence="2">Cytoskeleton</location>
        <location evidence="2">Spindle</location>
    </subcellularLocation>
    <subcellularLocation>
        <location evidence="1">Nucleus</location>
    </subcellularLocation>
</comment>
<keyword evidence="8" id="KW-0132">Cell division</keyword>
<dbReference type="UniPathway" id="UPA00143"/>
<evidence type="ECO:0000256" key="4">
    <source>
        <dbReference type="ARBA" id="ARBA00007450"/>
    </source>
</evidence>
<comment type="pathway">
    <text evidence="3">Protein modification; protein ubiquitination.</text>
</comment>
<evidence type="ECO:0000256" key="8">
    <source>
        <dbReference type="ARBA" id="ARBA00022618"/>
    </source>
</evidence>